<feature type="binding site" evidence="14">
    <location>
        <position position="16"/>
    </location>
    <ligand>
        <name>Mg(2+)</name>
        <dbReference type="ChEBI" id="CHEBI:18420"/>
    </ligand>
</feature>
<proteinExistence type="inferred from homology"/>
<dbReference type="Proteomes" id="UP001431572">
    <property type="component" value="Chromosome 1"/>
</dbReference>
<sequence length="273" mass="29180">MNHAYAFYGKGGIGKSTTSSNVAVAMAKMGAKVLLIGCDPKHDSTFTITGHMIDTVIDILEKKNYHAEEVEPDDIIKTGYLGVAAVETGGPPAGVGCGGYVVGETMKMLNRMGVYDNYDCILFDVLGDVVCGGFATPLQWAEYAVIVTANDFDSLFAANRICVAVKAKAAKYRVRLAGVVGNRILANPNGNGESGHELIDLFASEVGTQVLGYVPAEDHIRRSRISGKTLFELEGIDTSPYENLANALLCEPETVIPKPMGDRAVFQVIGNRI</sequence>
<keyword evidence="11 14" id="KW-0411">Iron-sulfur</keyword>
<feature type="binding site" evidence="14">
    <location>
        <begin position="12"/>
        <end position="17"/>
    </location>
    <ligand>
        <name>ATP</name>
        <dbReference type="ChEBI" id="CHEBI:30616"/>
    </ligand>
</feature>
<comment type="cofactor">
    <cofactor evidence="14">
        <name>[4Fe-4S] cluster</name>
        <dbReference type="ChEBI" id="CHEBI:49883"/>
    </cofactor>
    <text evidence="14">Binds 1 [4Fe-4S] cluster per dimer.</text>
</comment>
<dbReference type="PROSITE" id="PS00692">
    <property type="entry name" value="NIFH_FRXC_2"/>
    <property type="match status" value="1"/>
</dbReference>
<keyword evidence="19" id="KW-1185">Reference proteome</keyword>
<comment type="similarity">
    <text evidence="2 14 15">Belongs to the NifH/BchL/ChlL family.</text>
</comment>
<name>A0A8T7M3B6_9CHLR</name>
<dbReference type="SUPFAM" id="SSF52540">
    <property type="entry name" value="P-loop containing nucleoside triphosphate hydrolases"/>
    <property type="match status" value="1"/>
</dbReference>
<dbReference type="PANTHER" id="PTHR42864:SF2">
    <property type="entry name" value="LIGHT-INDEPENDENT PROTOCHLOROPHYLLIDE REDUCTASE IRON-SULFUR ATP-BINDING PROTEIN"/>
    <property type="match status" value="1"/>
</dbReference>
<feature type="binding site" evidence="14">
    <location>
        <position position="131"/>
    </location>
    <ligand>
        <name>[4Fe-4S] cluster</name>
        <dbReference type="ChEBI" id="CHEBI:49883"/>
        <note>ligand shared between dimeric partners</note>
    </ligand>
</feature>
<comment type="catalytic activity">
    <reaction evidence="14">
        <text>chlorophyllide a + oxidized 2[4Fe-4S]-[ferredoxin] + 2 ADP + 2 phosphate = protochlorophyllide a + reduced 2[4Fe-4S]-[ferredoxin] + 2 ATP + 2 H2O</text>
        <dbReference type="Rhea" id="RHEA:28202"/>
        <dbReference type="Rhea" id="RHEA-COMP:10002"/>
        <dbReference type="Rhea" id="RHEA-COMP:10004"/>
        <dbReference type="ChEBI" id="CHEBI:15377"/>
        <dbReference type="ChEBI" id="CHEBI:30616"/>
        <dbReference type="ChEBI" id="CHEBI:33722"/>
        <dbReference type="ChEBI" id="CHEBI:33723"/>
        <dbReference type="ChEBI" id="CHEBI:43474"/>
        <dbReference type="ChEBI" id="CHEBI:83348"/>
        <dbReference type="ChEBI" id="CHEBI:83350"/>
        <dbReference type="ChEBI" id="CHEBI:456216"/>
        <dbReference type="EC" id="1.3.7.7"/>
    </reaction>
</comment>
<evidence type="ECO:0000313" key="17">
    <source>
        <dbReference type="EMBL" id="WJW65707.1"/>
    </source>
</evidence>
<dbReference type="GO" id="GO:0046872">
    <property type="term" value="F:metal ion binding"/>
    <property type="evidence" value="ECO:0007669"/>
    <property type="project" value="UniProtKB-KW"/>
</dbReference>
<dbReference type="InterPro" id="IPR000392">
    <property type="entry name" value="NifH/frxC"/>
</dbReference>
<accession>A0A8T7M3B6</accession>
<protein>
    <recommendedName>
        <fullName evidence="14">Light-independent protochlorophyllide reductase iron-sulfur ATP-binding protein</fullName>
        <shortName evidence="14">DPOR subunit L</shortName>
        <shortName evidence="14">LI-POR subunit L</shortName>
        <ecNumber evidence="14">1.3.7.7</ecNumber>
    </recommendedName>
</protein>
<keyword evidence="12 14" id="KW-0149">Chlorophyll biosynthesis</keyword>
<dbReference type="PRINTS" id="PR00091">
    <property type="entry name" value="NITROGNASEII"/>
</dbReference>
<feature type="binding site" evidence="14">
    <location>
        <position position="97"/>
    </location>
    <ligand>
        <name>[4Fe-4S] cluster</name>
        <dbReference type="ChEBI" id="CHEBI:49883"/>
        <note>ligand shared between dimeric partners</note>
    </ligand>
</feature>
<evidence type="ECO:0000256" key="1">
    <source>
        <dbReference type="ARBA" id="ARBA00002234"/>
    </source>
</evidence>
<dbReference type="EMBL" id="JACATZ010000001">
    <property type="protein sequence ID" value="NWJ46336.1"/>
    <property type="molecule type" value="Genomic_DNA"/>
</dbReference>
<dbReference type="PANTHER" id="PTHR42864">
    <property type="entry name" value="LIGHT-INDEPENDENT PROTOCHLOROPHYLLIDE REDUCTASE IRON-SULFUR ATP-BINDING PROTEIN"/>
    <property type="match status" value="1"/>
</dbReference>
<keyword evidence="14" id="KW-0077">Bacteriochlorophyll biosynthesis</keyword>
<feature type="binding site" evidence="14">
    <location>
        <position position="41"/>
    </location>
    <ligand>
        <name>ATP</name>
        <dbReference type="ChEBI" id="CHEBI:30616"/>
    </ligand>
</feature>
<dbReference type="EMBL" id="CP128399">
    <property type="protein sequence ID" value="WJW65707.1"/>
    <property type="molecule type" value="Genomic_DNA"/>
</dbReference>
<keyword evidence="4 14" id="KW-0602">Photosynthesis</keyword>
<keyword evidence="7 14" id="KW-0067">ATP-binding</keyword>
<keyword evidence="8 14" id="KW-0460">Magnesium</keyword>
<organism evidence="16 18">
    <name type="scientific">Candidatus Chlorohelix allophototropha</name>
    <dbReference type="NCBI Taxonomy" id="3003348"/>
    <lineage>
        <taxon>Bacteria</taxon>
        <taxon>Bacillati</taxon>
        <taxon>Chloroflexota</taxon>
        <taxon>Chloroflexia</taxon>
        <taxon>Candidatus Chloroheliales</taxon>
        <taxon>Candidatus Chloroheliaceae</taxon>
        <taxon>Candidatus Chlorohelix</taxon>
    </lineage>
</organism>
<keyword evidence="5 14" id="KW-0479">Metal-binding</keyword>
<comment type="function">
    <text evidence="1">The key enzymatic reactions in nitrogen fixation are catalyzed by the nitrogenase complex, which has 2 components: the iron protein and the molybdenum-iron protein.</text>
</comment>
<evidence type="ECO:0000256" key="3">
    <source>
        <dbReference type="ARBA" id="ARBA00022485"/>
    </source>
</evidence>
<dbReference type="InterPro" id="IPR030655">
    <property type="entry name" value="NifH/chlL_CS"/>
</dbReference>
<comment type="function">
    <text evidence="14">Component of the dark-operative protochlorophyllide reductase (DPOR) that uses Mg-ATP and reduced ferredoxin to reduce ring D of protochlorophyllide (Pchlide) to form chlorophyllide a (Chlide). This reaction is light-independent. The L component serves as a unique electron donor to the NB-component of the complex, and binds Mg-ATP.</text>
</comment>
<feature type="binding site" evidence="14">
    <location>
        <begin position="182"/>
        <end position="183"/>
    </location>
    <ligand>
        <name>ATP</name>
        <dbReference type="ChEBI" id="CHEBI:30616"/>
    </ligand>
</feature>
<evidence type="ECO:0000256" key="14">
    <source>
        <dbReference type="HAMAP-Rule" id="MF_00355"/>
    </source>
</evidence>
<reference evidence="17" key="2">
    <citation type="journal article" date="2024" name="Nature">
        <title>Anoxygenic phototroph of the Chloroflexota uses a type I reaction centre.</title>
        <authorList>
            <person name="Tsuji J.M."/>
            <person name="Shaw N.A."/>
            <person name="Nagashima S."/>
            <person name="Venkiteswaran J.J."/>
            <person name="Schiff S.L."/>
            <person name="Watanabe T."/>
            <person name="Fukui M."/>
            <person name="Hanada S."/>
            <person name="Tank M."/>
            <person name="Neufeld J.D."/>
        </authorList>
    </citation>
    <scope>NUCLEOTIDE SEQUENCE</scope>
    <source>
        <strain evidence="17">L227-S17</strain>
    </source>
</reference>
<dbReference type="RefSeq" id="WP_341467594.1">
    <property type="nucleotide sequence ID" value="NZ_CP128399.1"/>
</dbReference>
<comment type="caution">
    <text evidence="14">Lacks conserved residue(s) required for the propagation of feature annotation.</text>
</comment>
<keyword evidence="3 14" id="KW-0004">4Fe-4S</keyword>
<dbReference type="Proteomes" id="UP000521676">
    <property type="component" value="Unassembled WGS sequence"/>
</dbReference>
<dbReference type="InterPro" id="IPR027417">
    <property type="entry name" value="P-loop_NTPase"/>
</dbReference>
<evidence type="ECO:0000256" key="9">
    <source>
        <dbReference type="ARBA" id="ARBA00023002"/>
    </source>
</evidence>
<comment type="subunit">
    <text evidence="14">Homodimer. Protochlorophyllide reductase is composed of three subunits; BchL, BchN and BchB.</text>
</comment>
<dbReference type="InterPro" id="IPR005971">
    <property type="entry name" value="Protochlorophyllide_ATP-bd"/>
</dbReference>
<dbReference type="GO" id="GO:0016163">
    <property type="term" value="F:nitrogenase activity"/>
    <property type="evidence" value="ECO:0007669"/>
    <property type="project" value="UniProtKB-EC"/>
</dbReference>
<evidence type="ECO:0000313" key="18">
    <source>
        <dbReference type="Proteomes" id="UP000521676"/>
    </source>
</evidence>
<evidence type="ECO:0000313" key="19">
    <source>
        <dbReference type="Proteomes" id="UP001431572"/>
    </source>
</evidence>
<evidence type="ECO:0000256" key="6">
    <source>
        <dbReference type="ARBA" id="ARBA00022741"/>
    </source>
</evidence>
<dbReference type="GO" id="GO:0051539">
    <property type="term" value="F:4 iron, 4 sulfur cluster binding"/>
    <property type="evidence" value="ECO:0007669"/>
    <property type="project" value="UniProtKB-UniRule"/>
</dbReference>
<evidence type="ECO:0000256" key="13">
    <source>
        <dbReference type="ARBA" id="ARBA00047967"/>
    </source>
</evidence>
<evidence type="ECO:0000256" key="8">
    <source>
        <dbReference type="ARBA" id="ARBA00022842"/>
    </source>
</evidence>
<comment type="catalytic activity">
    <reaction evidence="13">
        <text>N2 + 8 reduced [2Fe-2S]-[ferredoxin] + 16 ATP + 16 H2O = H2 + 8 oxidized [2Fe-2S]-[ferredoxin] + 2 NH4(+) + 16 ADP + 16 phosphate + 6 H(+)</text>
        <dbReference type="Rhea" id="RHEA:21448"/>
        <dbReference type="Rhea" id="RHEA-COMP:10000"/>
        <dbReference type="Rhea" id="RHEA-COMP:10001"/>
        <dbReference type="ChEBI" id="CHEBI:15377"/>
        <dbReference type="ChEBI" id="CHEBI:15378"/>
        <dbReference type="ChEBI" id="CHEBI:17997"/>
        <dbReference type="ChEBI" id="CHEBI:18276"/>
        <dbReference type="ChEBI" id="CHEBI:28938"/>
        <dbReference type="ChEBI" id="CHEBI:30616"/>
        <dbReference type="ChEBI" id="CHEBI:33737"/>
        <dbReference type="ChEBI" id="CHEBI:33738"/>
        <dbReference type="ChEBI" id="CHEBI:43474"/>
        <dbReference type="ChEBI" id="CHEBI:456216"/>
        <dbReference type="EC" id="1.18.6.1"/>
    </reaction>
</comment>
<evidence type="ECO:0000256" key="15">
    <source>
        <dbReference type="RuleBase" id="RU003688"/>
    </source>
</evidence>
<dbReference type="PIRSF" id="PIRSF000363">
    <property type="entry name" value="Nitrogenase_iron"/>
    <property type="match status" value="1"/>
</dbReference>
<dbReference type="HAMAP" id="MF_00355">
    <property type="entry name" value="ChlL_BchL"/>
    <property type="match status" value="1"/>
</dbReference>
<evidence type="ECO:0000313" key="16">
    <source>
        <dbReference type="EMBL" id="NWJ46336.1"/>
    </source>
</evidence>
<evidence type="ECO:0000256" key="7">
    <source>
        <dbReference type="ARBA" id="ARBA00022840"/>
    </source>
</evidence>
<evidence type="ECO:0000256" key="11">
    <source>
        <dbReference type="ARBA" id="ARBA00023014"/>
    </source>
</evidence>
<dbReference type="GO" id="GO:0036070">
    <property type="term" value="P:light-independent bacteriochlorophyll biosynthetic process"/>
    <property type="evidence" value="ECO:0007669"/>
    <property type="project" value="UniProtKB-UniRule"/>
</dbReference>
<dbReference type="GO" id="GO:0005524">
    <property type="term" value="F:ATP binding"/>
    <property type="evidence" value="ECO:0007669"/>
    <property type="project" value="UniProtKB-UniRule"/>
</dbReference>
<evidence type="ECO:0000256" key="10">
    <source>
        <dbReference type="ARBA" id="ARBA00023004"/>
    </source>
</evidence>
<evidence type="ECO:0000256" key="2">
    <source>
        <dbReference type="ARBA" id="ARBA00005504"/>
    </source>
</evidence>
<dbReference type="Gene3D" id="3.40.50.300">
    <property type="entry name" value="P-loop containing nucleotide triphosphate hydrolases"/>
    <property type="match status" value="1"/>
</dbReference>
<evidence type="ECO:0000256" key="5">
    <source>
        <dbReference type="ARBA" id="ARBA00022723"/>
    </source>
</evidence>
<keyword evidence="6 14" id="KW-0547">Nucleotide-binding</keyword>
<dbReference type="EC" id="1.3.7.7" evidence="14"/>
<dbReference type="AlphaFoldDB" id="A0A8T7M3B6"/>
<keyword evidence="9 14" id="KW-0560">Oxidoreductase</keyword>
<dbReference type="PROSITE" id="PS51026">
    <property type="entry name" value="NIFH_FRXC_3"/>
    <property type="match status" value="1"/>
</dbReference>
<evidence type="ECO:0000256" key="12">
    <source>
        <dbReference type="ARBA" id="ARBA00023171"/>
    </source>
</evidence>
<comment type="pathway">
    <text evidence="14">Porphyrin-containing compound metabolism; bacteriochlorophyll biosynthesis (light-independent).</text>
</comment>
<dbReference type="PROSITE" id="PS00746">
    <property type="entry name" value="NIFH_FRXC_1"/>
    <property type="match status" value="1"/>
</dbReference>
<reference evidence="16 18" key="1">
    <citation type="submission" date="2020-06" db="EMBL/GenBank/DDBJ databases">
        <title>Anoxygenic phototrophic Chloroflexota member uses a Type I reaction center.</title>
        <authorList>
            <person name="Tsuji J.M."/>
            <person name="Shaw N.A."/>
            <person name="Nagashima S."/>
            <person name="Venkiteswaran J."/>
            <person name="Schiff S.L."/>
            <person name="Hanada S."/>
            <person name="Tank M."/>
            <person name="Neufeld J.D."/>
        </authorList>
    </citation>
    <scope>NUCLEOTIDE SEQUENCE [LARGE SCALE GENOMIC DNA]</scope>
    <source>
        <strain evidence="16">L227-S17</strain>
    </source>
</reference>
<keyword evidence="10 14" id="KW-0408">Iron</keyword>
<dbReference type="NCBIfam" id="TIGR01281">
    <property type="entry name" value="DPOR_bchL"/>
    <property type="match status" value="1"/>
</dbReference>
<dbReference type="Pfam" id="PF00142">
    <property type="entry name" value="Fer4_NifH"/>
    <property type="match status" value="1"/>
</dbReference>
<dbReference type="GO" id="GO:0019685">
    <property type="term" value="P:photosynthesis, dark reaction"/>
    <property type="evidence" value="ECO:0007669"/>
    <property type="project" value="InterPro"/>
</dbReference>
<gene>
    <name evidence="14 16" type="primary">bchL</name>
    <name evidence="16" type="ORF">HXX08_10705</name>
    <name evidence="17" type="ORF">OZ401_001485</name>
</gene>
<dbReference type="GO" id="GO:0016636">
    <property type="term" value="F:oxidoreductase activity, acting on the CH-CH group of donors, iron-sulfur protein as acceptor"/>
    <property type="evidence" value="ECO:0007669"/>
    <property type="project" value="UniProtKB-UniRule"/>
</dbReference>
<evidence type="ECO:0000256" key="4">
    <source>
        <dbReference type="ARBA" id="ARBA00022531"/>
    </source>
</evidence>